<keyword evidence="3" id="KW-1185">Reference proteome</keyword>
<dbReference type="VEuPathDB" id="FungiDB:BTJ68_02891"/>
<reference evidence="2 3" key="1">
    <citation type="submission" date="2017-01" db="EMBL/GenBank/DDBJ databases">
        <title>The recent genome duplication of the halophilic yeast Hortaea werneckii: insights from long-read sequencing.</title>
        <authorList>
            <person name="Sinha S."/>
            <person name="Flibotte S."/>
            <person name="Neira M."/>
            <person name="Lenassi M."/>
            <person name="Gostincar C."/>
            <person name="Stajich J.E."/>
            <person name="Nislow C.E."/>
        </authorList>
    </citation>
    <scope>NUCLEOTIDE SEQUENCE [LARGE SCALE GENOMIC DNA]</scope>
    <source>
        <strain evidence="2 3">EXF-2000</strain>
    </source>
</reference>
<dbReference type="Pfam" id="PF00400">
    <property type="entry name" value="WD40"/>
    <property type="match status" value="3"/>
</dbReference>
<dbReference type="AlphaFoldDB" id="A0A1Z5TKS2"/>
<protein>
    <submittedName>
        <fullName evidence="2">Uncharacterized protein</fullName>
    </submittedName>
</protein>
<dbReference type="InParanoid" id="A0A1Z5TKS2"/>
<accession>A0A1Z5TKS2</accession>
<dbReference type="InterPro" id="IPR052779">
    <property type="entry name" value="WDR62"/>
</dbReference>
<dbReference type="PANTHER" id="PTHR45589:SF1">
    <property type="entry name" value="WD REPEAT DOMAIN 62, ISOFORM G"/>
    <property type="match status" value="1"/>
</dbReference>
<gene>
    <name evidence="2" type="ORF">BTJ68_02891</name>
</gene>
<dbReference type="EMBL" id="MUNK01000029">
    <property type="protein sequence ID" value="OTA36600.1"/>
    <property type="molecule type" value="Genomic_DNA"/>
</dbReference>
<dbReference type="OrthoDB" id="6252103at2759"/>
<dbReference type="InterPro" id="IPR036322">
    <property type="entry name" value="WD40_repeat_dom_sf"/>
</dbReference>
<feature type="region of interest" description="Disordered" evidence="1">
    <location>
        <begin position="1034"/>
        <end position="1078"/>
    </location>
</feature>
<dbReference type="Proteomes" id="UP000194280">
    <property type="component" value="Unassembled WGS sequence"/>
</dbReference>
<dbReference type="STRING" id="1157616.A0A1Z5TKS2"/>
<sequence>MSHPALRLTPSNSPFFKNTTPRSPTKANKPEEPGLRLSKVIGSTTTSTNGFACLPSERTFAYVAGAAAVIATVSHDLQISQRFFKARPNAVGTTREPIGQWPASPTPNEPRNRALGHGKDSHGASPLGASGRDWSDSPNGRTLTAKDKVKAATSIALSPNGKWLAVGETGYKPRVLIFSLAENAEDALVSTVSEHSFGVHALSFSPDSKYLASLGTINDGFLYLWQIDNRTGSATLYASNKCTTLTNCMTWIGGSLVTAGLRYLRVWRPDEEAGNEARRNDSTPSPATPRTRADNRSSEFGNSLLNPRQRVLVGRNTLLGDMLEANFVGVVPTSEEEAIVCSESGHICRLDDKSKAQSLTCLGAADFAISAAAWDGEDSLHVAGADGQTQRLSITELCSTDPDVHAHSPRRAASPQKAARDDRLDVVGLAVVGKVIVELSVRDGVRLTNCAEDTGAISNQAPAHGDSVNGVHEISACVLNGSSFLTFSGNGSIRLWAWDGSPIALVTVPVESSMDMPGLTNELKAVSLLSEGSLIAAGDKYGGLTILDVRNGSVLSQLRAHSSEITSICAFTRSDLQIVATSSRDRTIQLFAWRNEQLELLQTFDEHAGAVIQLLATDGGRELISCSADRTVVIREAVQRDESDAATLVYGMLRAINLKSAPTSMCLMPSDAEILIATTDRNLSKFSVDSGRLGLHFKCSDQEGGEAVILSKVAFTPSWRGTPAIIGISSNDKSVRLYSESGTLLARDWGHTEGITDLALLLDAQTTDSESQTTRLVTAAVDSTIFMWDAAPASTNRSSKAFGGADNQAEQANNNLQALGPPLRKVISHTELARLKRDTSANDGEPESPKAAQSSHLTSPQRLSKKTSRMTVGQPPKLEPAFRASHAETSSRRQSLKQRSPSPPSPRNRKDRLRKPSLSLPLRRKSVEDVQSSAGPTSSGATAANSTFGSLTASTESACRTLRSYRKKLSGAAANDSISPEALRELEKELKLTAKALSEKSHSKGLDEVMMARLLDQASEKIVGMLDERIKERVESEIRRSGPGSPVSAQFRIPSETTSSEQGEALAGALEKVDLEGK</sequence>
<dbReference type="PANTHER" id="PTHR45589">
    <property type="entry name" value="WD REPEAT DOMAIN 62, ISOFORM G"/>
    <property type="match status" value="1"/>
</dbReference>
<evidence type="ECO:0000313" key="3">
    <source>
        <dbReference type="Proteomes" id="UP000194280"/>
    </source>
</evidence>
<dbReference type="SUPFAM" id="SSF50978">
    <property type="entry name" value="WD40 repeat-like"/>
    <property type="match status" value="1"/>
</dbReference>
<feature type="region of interest" description="Disordered" evidence="1">
    <location>
        <begin position="1"/>
        <end position="33"/>
    </location>
</feature>
<organism evidence="2 3">
    <name type="scientific">Hortaea werneckii EXF-2000</name>
    <dbReference type="NCBI Taxonomy" id="1157616"/>
    <lineage>
        <taxon>Eukaryota</taxon>
        <taxon>Fungi</taxon>
        <taxon>Dikarya</taxon>
        <taxon>Ascomycota</taxon>
        <taxon>Pezizomycotina</taxon>
        <taxon>Dothideomycetes</taxon>
        <taxon>Dothideomycetidae</taxon>
        <taxon>Mycosphaerellales</taxon>
        <taxon>Teratosphaeriaceae</taxon>
        <taxon>Hortaea</taxon>
    </lineage>
</organism>
<feature type="region of interest" description="Disordered" evidence="1">
    <location>
        <begin position="272"/>
        <end position="302"/>
    </location>
</feature>
<feature type="region of interest" description="Disordered" evidence="1">
    <location>
        <begin position="837"/>
        <end position="954"/>
    </location>
</feature>
<proteinExistence type="predicted"/>
<feature type="compositionally biased region" description="Low complexity" evidence="1">
    <location>
        <begin position="932"/>
        <end position="950"/>
    </location>
</feature>
<dbReference type="Gene3D" id="2.130.10.10">
    <property type="entry name" value="YVTN repeat-like/Quinoprotein amine dehydrogenase"/>
    <property type="match status" value="3"/>
</dbReference>
<evidence type="ECO:0000313" key="2">
    <source>
        <dbReference type="EMBL" id="OTA36600.1"/>
    </source>
</evidence>
<feature type="compositionally biased region" description="Polar residues" evidence="1">
    <location>
        <begin position="9"/>
        <end position="26"/>
    </location>
</feature>
<comment type="caution">
    <text evidence="2">The sequence shown here is derived from an EMBL/GenBank/DDBJ whole genome shotgun (WGS) entry which is preliminary data.</text>
</comment>
<dbReference type="SUPFAM" id="SSF69322">
    <property type="entry name" value="Tricorn protease domain 2"/>
    <property type="match status" value="1"/>
</dbReference>
<dbReference type="InterPro" id="IPR015943">
    <property type="entry name" value="WD40/YVTN_repeat-like_dom_sf"/>
</dbReference>
<feature type="compositionally biased region" description="Basic and acidic residues" evidence="1">
    <location>
        <begin position="272"/>
        <end position="281"/>
    </location>
</feature>
<feature type="compositionally biased region" description="Polar residues" evidence="1">
    <location>
        <begin position="851"/>
        <end position="862"/>
    </location>
</feature>
<feature type="region of interest" description="Disordered" evidence="1">
    <location>
        <begin position="90"/>
        <end position="142"/>
    </location>
</feature>
<dbReference type="SMART" id="SM00320">
    <property type="entry name" value="WD40"/>
    <property type="match status" value="6"/>
</dbReference>
<name>A0A1Z5TKS2_HORWE</name>
<evidence type="ECO:0000256" key="1">
    <source>
        <dbReference type="SAM" id="MobiDB-lite"/>
    </source>
</evidence>
<dbReference type="InterPro" id="IPR001680">
    <property type="entry name" value="WD40_rpt"/>
</dbReference>